<dbReference type="InterPro" id="IPR019998">
    <property type="entry name" value="Membr_insert_YidC"/>
</dbReference>
<evidence type="ECO:0000256" key="13">
    <source>
        <dbReference type="HAMAP-Rule" id="MF_01810"/>
    </source>
</evidence>
<feature type="domain" description="Membrane insertase YidC N-terminal" evidence="15">
    <location>
        <begin position="82"/>
        <end position="115"/>
    </location>
</feature>
<evidence type="ECO:0000256" key="6">
    <source>
        <dbReference type="ARBA" id="ARBA00022692"/>
    </source>
</evidence>
<dbReference type="CDD" id="cd20070">
    <property type="entry name" value="5TM_YidC_Alb3"/>
    <property type="match status" value="1"/>
</dbReference>
<dbReference type="InterPro" id="IPR028053">
    <property type="entry name" value="Membr_insert_YidC_N"/>
</dbReference>
<reference evidence="16" key="1">
    <citation type="submission" date="2021-11" db="EMBL/GenBank/DDBJ databases">
        <title>BS-T2-15 a new species belonging to the Comamonadaceae family isolated from the soil of a French oak forest.</title>
        <authorList>
            <person name="Mieszkin S."/>
            <person name="Alain K."/>
        </authorList>
    </citation>
    <scope>NUCLEOTIDE SEQUENCE</scope>
    <source>
        <strain evidence="16">BS-T2-15</strain>
    </source>
</reference>
<sequence length="593" mass="64898">MTEIRRTLLLVVLMMSLLMLFDKWRIYHGEASLLAPRPAATRTLAASPASAPVVNNAALVAAATPASGAASAVAVNLPIEDVTIQTDLVRARMSTLGGDLVDLDLLKYQDVDNHSEIWRQIKGLVGMHEAVPPKADVKVFDTNGEQFYAAQTGLTGLPTDGLSHGVMRLASTERTLADGKNELAVRFESPVVDGVQLVKTYTFHRGSYAIDVTHEVVNHSGAPVKPDLYLQLVRDGRTPPGGYFNGPSSYTGPAVYRDDTFHKISFSDIDKGKAKDAIDSKAVTNNGWIAMIQHYFSSAWILPKDTSRSYSVGQFAASIHGLTTYYSAMFTPVGTVAPGASKTVSATLFAGPQEEKLLAPLAPNLEQVKDYGLLKIIAQPLFWLLSKIHSVIGNWGWSIVALVVLLKIAFYGLNANAYRSMAKMKAVNPRIQELNVRYKDNPQQKQQEIMKIYREEKVNPLGGCLPIFIQMPIFIALFTVLTSSAEMRGAPWLGWIHDLSIMDPYAILPILMTATSLLQVSLQPTPADPVQAKMMWLMPLAFSAALFSFPAGLTLYWVTNNTLTIVQQWLINRQINGEKAKGLKATDAKVVKG</sequence>
<proteinExistence type="inferred from homology"/>
<feature type="transmembrane region" description="Helical" evidence="13">
    <location>
        <begin position="395"/>
        <end position="415"/>
    </location>
</feature>
<evidence type="ECO:0000256" key="1">
    <source>
        <dbReference type="ARBA" id="ARBA00004429"/>
    </source>
</evidence>
<evidence type="ECO:0000256" key="9">
    <source>
        <dbReference type="ARBA" id="ARBA00023136"/>
    </source>
</evidence>
<evidence type="ECO:0000313" key="17">
    <source>
        <dbReference type="Proteomes" id="UP001139353"/>
    </source>
</evidence>
<keyword evidence="17" id="KW-1185">Reference proteome</keyword>
<dbReference type="InterPro" id="IPR038221">
    <property type="entry name" value="YidC_periplasmic_sf"/>
</dbReference>
<dbReference type="PRINTS" id="PR01900">
    <property type="entry name" value="YIDCPROTEIN"/>
</dbReference>
<evidence type="ECO:0000256" key="7">
    <source>
        <dbReference type="ARBA" id="ARBA00022927"/>
    </source>
</evidence>
<dbReference type="GO" id="GO:0051205">
    <property type="term" value="P:protein insertion into membrane"/>
    <property type="evidence" value="ECO:0007669"/>
    <property type="project" value="TreeGrafter"/>
</dbReference>
<dbReference type="GO" id="GO:0032977">
    <property type="term" value="F:membrane insertase activity"/>
    <property type="evidence" value="ECO:0007669"/>
    <property type="project" value="InterPro"/>
</dbReference>
<feature type="transmembrane region" description="Helical" evidence="13">
    <location>
        <begin position="534"/>
        <end position="558"/>
    </location>
</feature>
<evidence type="ECO:0000256" key="2">
    <source>
        <dbReference type="ARBA" id="ARBA00010527"/>
    </source>
</evidence>
<dbReference type="GO" id="GO:0015031">
    <property type="term" value="P:protein transport"/>
    <property type="evidence" value="ECO:0007669"/>
    <property type="project" value="UniProtKB-KW"/>
</dbReference>
<comment type="similarity">
    <text evidence="2 13">Belongs to the OXA1/ALB3/YidC family. Type 1 subfamily.</text>
</comment>
<dbReference type="InterPro" id="IPR001708">
    <property type="entry name" value="YidC/ALB3/OXA1/COX18"/>
</dbReference>
<protein>
    <recommendedName>
        <fullName evidence="3 13">Membrane protein insertase YidC</fullName>
    </recommendedName>
    <alternativeName>
        <fullName evidence="12 13">Foldase YidC</fullName>
    </alternativeName>
    <alternativeName>
        <fullName evidence="13">Membrane protein YidC</fullName>
    </alternativeName>
    <alternativeName>
        <fullName evidence="11 13">membrane integrase YidC</fullName>
    </alternativeName>
</protein>
<evidence type="ECO:0000313" key="16">
    <source>
        <dbReference type="EMBL" id="MCK9688838.1"/>
    </source>
</evidence>
<dbReference type="InterPro" id="IPR028055">
    <property type="entry name" value="YidC/Oxa/ALB_C"/>
</dbReference>
<keyword evidence="4 13" id="KW-0813">Transport</keyword>
<keyword evidence="5 13" id="KW-1003">Cell membrane</keyword>
<keyword evidence="6 13" id="KW-0812">Transmembrane</keyword>
<feature type="domain" description="Membrane insertase YidC/Oxa/ALB C-terminal" evidence="14">
    <location>
        <begin position="395"/>
        <end position="573"/>
    </location>
</feature>
<evidence type="ECO:0000259" key="14">
    <source>
        <dbReference type="Pfam" id="PF02096"/>
    </source>
</evidence>
<evidence type="ECO:0000256" key="11">
    <source>
        <dbReference type="ARBA" id="ARBA00033245"/>
    </source>
</evidence>
<feature type="transmembrane region" description="Helical" evidence="13">
    <location>
        <begin position="460"/>
        <end position="485"/>
    </location>
</feature>
<dbReference type="RefSeq" id="WP_275684878.1">
    <property type="nucleotide sequence ID" value="NZ_JAJLJH010000010.1"/>
</dbReference>
<keyword evidence="9 13" id="KW-0472">Membrane</keyword>
<dbReference type="Gene3D" id="2.70.98.90">
    <property type="match status" value="1"/>
</dbReference>
<comment type="subunit">
    <text evidence="13">Interacts with the Sec translocase complex via SecD. Specifically interacts with transmembrane segments of nascent integral membrane proteins during membrane integration.</text>
</comment>
<keyword evidence="10 13" id="KW-0143">Chaperone</keyword>
<keyword evidence="8 13" id="KW-1133">Transmembrane helix</keyword>
<evidence type="ECO:0000256" key="5">
    <source>
        <dbReference type="ARBA" id="ARBA00022475"/>
    </source>
</evidence>
<dbReference type="InterPro" id="IPR047196">
    <property type="entry name" value="YidC_ALB_C"/>
</dbReference>
<accession>A0A9X1YME8</accession>
<evidence type="ECO:0000256" key="3">
    <source>
        <dbReference type="ARBA" id="ARBA00015325"/>
    </source>
</evidence>
<comment type="caution">
    <text evidence="16">The sequence shown here is derived from an EMBL/GenBank/DDBJ whole genome shotgun (WGS) entry which is preliminary data.</text>
</comment>
<dbReference type="Pfam" id="PF14849">
    <property type="entry name" value="YidC_periplas"/>
    <property type="match status" value="2"/>
</dbReference>
<dbReference type="EMBL" id="JAJLJH010000010">
    <property type="protein sequence ID" value="MCK9688838.1"/>
    <property type="molecule type" value="Genomic_DNA"/>
</dbReference>
<evidence type="ECO:0000256" key="4">
    <source>
        <dbReference type="ARBA" id="ARBA00022448"/>
    </source>
</evidence>
<dbReference type="CDD" id="cd19961">
    <property type="entry name" value="EcYidC-like_peri"/>
    <property type="match status" value="1"/>
</dbReference>
<dbReference type="PANTHER" id="PTHR12428:SF65">
    <property type="entry name" value="CYTOCHROME C OXIDASE ASSEMBLY PROTEIN COX18, MITOCHONDRIAL"/>
    <property type="match status" value="1"/>
</dbReference>
<name>A0A9X1YME8_9BURK</name>
<dbReference type="NCBIfam" id="TIGR03593">
    <property type="entry name" value="yidC_nterm"/>
    <property type="match status" value="2"/>
</dbReference>
<dbReference type="Proteomes" id="UP001139353">
    <property type="component" value="Unassembled WGS sequence"/>
</dbReference>
<evidence type="ECO:0000259" key="15">
    <source>
        <dbReference type="Pfam" id="PF14849"/>
    </source>
</evidence>
<keyword evidence="7 13" id="KW-0653">Protein transport</keyword>
<dbReference type="NCBIfam" id="NF002352">
    <property type="entry name" value="PRK01318.1-3"/>
    <property type="match status" value="1"/>
</dbReference>
<evidence type="ECO:0000256" key="12">
    <source>
        <dbReference type="ARBA" id="ARBA00033342"/>
    </source>
</evidence>
<dbReference type="PANTHER" id="PTHR12428">
    <property type="entry name" value="OXA1"/>
    <property type="match status" value="1"/>
</dbReference>
<organism evidence="16 17">
    <name type="scientific">Scleromatobacter humisilvae</name>
    <dbReference type="NCBI Taxonomy" id="2897159"/>
    <lineage>
        <taxon>Bacteria</taxon>
        <taxon>Pseudomonadati</taxon>
        <taxon>Pseudomonadota</taxon>
        <taxon>Betaproteobacteria</taxon>
        <taxon>Burkholderiales</taxon>
        <taxon>Sphaerotilaceae</taxon>
        <taxon>Scleromatobacter</taxon>
    </lineage>
</organism>
<dbReference type="PRINTS" id="PR00701">
    <property type="entry name" value="60KDINNERMP"/>
</dbReference>
<dbReference type="GO" id="GO:0005886">
    <property type="term" value="C:plasma membrane"/>
    <property type="evidence" value="ECO:0007669"/>
    <property type="project" value="UniProtKB-SubCell"/>
</dbReference>
<comment type="subcellular location">
    <subcellularLocation>
        <location evidence="1">Cell inner membrane</location>
        <topology evidence="1">Multi-pass membrane protein</topology>
    </subcellularLocation>
    <subcellularLocation>
        <location evidence="13">Cell membrane</location>
        <topology evidence="13">Multi-pass membrane protein</topology>
    </subcellularLocation>
</comment>
<dbReference type="NCBIfam" id="TIGR03592">
    <property type="entry name" value="yidC_oxa1_cterm"/>
    <property type="match status" value="1"/>
</dbReference>
<evidence type="ECO:0000256" key="10">
    <source>
        <dbReference type="ARBA" id="ARBA00023186"/>
    </source>
</evidence>
<dbReference type="Pfam" id="PF02096">
    <property type="entry name" value="60KD_IMP"/>
    <property type="match status" value="1"/>
</dbReference>
<comment type="caution">
    <text evidence="13">Lacks conserved residue(s) required for the propagation of feature annotation.</text>
</comment>
<evidence type="ECO:0000256" key="8">
    <source>
        <dbReference type="ARBA" id="ARBA00022989"/>
    </source>
</evidence>
<comment type="function">
    <text evidence="13">Required for the insertion and/or proper folding and/or complex formation of integral membrane proteins into the membrane. Involved in integration of membrane proteins that insert both dependently and independently of the Sec translocase complex, as well as at least some lipoproteins. Aids folding of multispanning membrane proteins.</text>
</comment>
<dbReference type="HAMAP" id="MF_01810">
    <property type="entry name" value="YidC_type1"/>
    <property type="match status" value="1"/>
</dbReference>
<dbReference type="AlphaFoldDB" id="A0A9X1YME8"/>
<gene>
    <name evidence="13 16" type="primary">yidC</name>
    <name evidence="16" type="ORF">LPC04_24250</name>
</gene>
<feature type="domain" description="Membrane insertase YidC N-terminal" evidence="15">
    <location>
        <begin position="129"/>
        <end position="384"/>
    </location>
</feature>